<dbReference type="SUPFAM" id="SSF55486">
    <property type="entry name" value="Metalloproteases ('zincins'), catalytic domain"/>
    <property type="match status" value="1"/>
</dbReference>
<evidence type="ECO:0000256" key="4">
    <source>
        <dbReference type="ARBA" id="ARBA00012564"/>
    </source>
</evidence>
<dbReference type="Pfam" id="PF17900">
    <property type="entry name" value="Peptidase_M1_N"/>
    <property type="match status" value="1"/>
</dbReference>
<dbReference type="GO" id="GO:0043171">
    <property type="term" value="P:peptide catabolic process"/>
    <property type="evidence" value="ECO:0007669"/>
    <property type="project" value="TreeGrafter"/>
</dbReference>
<evidence type="ECO:0000259" key="13">
    <source>
        <dbReference type="Pfam" id="PF01433"/>
    </source>
</evidence>
<sequence>MISVLSLAQSRNEQDKLIESERKRASKAMLFNENENPNTLNYDLRYIRMELDLDPAQQFVKGKVTSHFKMLSPSSTIYFDLSNNLNVSEVKYHNQNLTYQQLSTKELKINFPASIPAATLDSLSISYSGVPDDSDDAFSSQMQNGVPILATLSEPFGAKEWWPTKQSLNDKIEKIDIKITTPSQYNVAANGVLQSETSLSGGKKLTYWKTNIPTPAYLVALGITNYVKLNDTFGTGSDAFPFVNYIYPATNNNPSEMSNIQWTKTCMAKFEEHFGPYPFRSEKYGHMQFNAGGGMEHTTMSSMGYFSKGLIAHELAHQWFGDKVTCATWNDIWLNEGFANFGEHLVYEKLLMTSSDFQNYLKNQIDYISMYPTGSVYIQDPEPSSNRIFDGRLTYAKGGFVLRMLKWKLGEQKFYNLLKAYTTAPQFANTYAKTSDFVTFVNTFTGENLTEFFNDWVYGEGYPTYTVRWKPGTTNVTFKISQTQSHNSVNYYEMPLPIKVMGANGQSTLITLDNTINNQYFTKDVGFAVTSISFDPEHQILTPNPSVIRDNSLAVEDFKNLKNQVYPNPTKAILNIKTVEQIATIEVFDAVGHKVKSYQSTKTLDLSELIAGTYIVKLNMVDSTSKSFKVIKK</sequence>
<dbReference type="Pfam" id="PF01433">
    <property type="entry name" value="Peptidase_M1"/>
    <property type="match status" value="1"/>
</dbReference>
<dbReference type="InterPro" id="IPR045357">
    <property type="entry name" value="Aminopeptidase_N-like_N"/>
</dbReference>
<dbReference type="Gene3D" id="1.10.390.10">
    <property type="entry name" value="Neutral Protease Domain 2"/>
    <property type="match status" value="1"/>
</dbReference>
<keyword evidence="11" id="KW-0862">Zinc</keyword>
<evidence type="ECO:0000256" key="2">
    <source>
        <dbReference type="ARBA" id="ARBA00001947"/>
    </source>
</evidence>
<dbReference type="CDD" id="cd09603">
    <property type="entry name" value="M1_APN_like"/>
    <property type="match status" value="1"/>
</dbReference>
<keyword evidence="10" id="KW-0378">Hydrolase</keyword>
<dbReference type="Proteomes" id="UP000191112">
    <property type="component" value="Unassembled WGS sequence"/>
</dbReference>
<evidence type="ECO:0000256" key="12">
    <source>
        <dbReference type="ARBA" id="ARBA00023049"/>
    </source>
</evidence>
<evidence type="ECO:0000259" key="14">
    <source>
        <dbReference type="Pfam" id="PF17900"/>
    </source>
</evidence>
<gene>
    <name evidence="16" type="ORF">SAMN05660477_01802</name>
</gene>
<dbReference type="GO" id="GO:0005615">
    <property type="term" value="C:extracellular space"/>
    <property type="evidence" value="ECO:0007669"/>
    <property type="project" value="TreeGrafter"/>
</dbReference>
<dbReference type="EMBL" id="FUYZ01000005">
    <property type="protein sequence ID" value="SKB91358.1"/>
    <property type="molecule type" value="Genomic_DNA"/>
</dbReference>
<evidence type="ECO:0000259" key="15">
    <source>
        <dbReference type="Pfam" id="PF18962"/>
    </source>
</evidence>
<keyword evidence="12" id="KW-0482">Metalloprotease</keyword>
<dbReference type="GO" id="GO:0016285">
    <property type="term" value="F:alanyl aminopeptidase activity"/>
    <property type="evidence" value="ECO:0007669"/>
    <property type="project" value="UniProtKB-EC"/>
</dbReference>
<comment type="cofactor">
    <cofactor evidence="2">
        <name>Zn(2+)</name>
        <dbReference type="ChEBI" id="CHEBI:29105"/>
    </cofactor>
</comment>
<dbReference type="GO" id="GO:0005737">
    <property type="term" value="C:cytoplasm"/>
    <property type="evidence" value="ECO:0007669"/>
    <property type="project" value="TreeGrafter"/>
</dbReference>
<evidence type="ECO:0000256" key="10">
    <source>
        <dbReference type="ARBA" id="ARBA00022801"/>
    </source>
</evidence>
<dbReference type="Gene3D" id="2.60.40.1730">
    <property type="entry name" value="tricorn interacting facor f3 domain"/>
    <property type="match status" value="1"/>
</dbReference>
<dbReference type="InterPro" id="IPR014782">
    <property type="entry name" value="Peptidase_M1_dom"/>
</dbReference>
<dbReference type="InterPro" id="IPR042097">
    <property type="entry name" value="Aminopeptidase_N-like_N_sf"/>
</dbReference>
<dbReference type="NCBIfam" id="TIGR04183">
    <property type="entry name" value="Por_Secre_tail"/>
    <property type="match status" value="1"/>
</dbReference>
<organism evidence="16 17">
    <name type="scientific">Soonwooa buanensis</name>
    <dbReference type="NCBI Taxonomy" id="619805"/>
    <lineage>
        <taxon>Bacteria</taxon>
        <taxon>Pseudomonadati</taxon>
        <taxon>Bacteroidota</taxon>
        <taxon>Flavobacteriia</taxon>
        <taxon>Flavobacteriales</taxon>
        <taxon>Weeksellaceae</taxon>
        <taxon>Chryseobacterium group</taxon>
        <taxon>Soonwooa</taxon>
    </lineage>
</organism>
<dbReference type="PANTHER" id="PTHR11533:SF174">
    <property type="entry name" value="PUROMYCIN-SENSITIVE AMINOPEPTIDASE-RELATED"/>
    <property type="match status" value="1"/>
</dbReference>
<evidence type="ECO:0000313" key="16">
    <source>
        <dbReference type="EMBL" id="SKB91358.1"/>
    </source>
</evidence>
<keyword evidence="8" id="KW-0479">Metal-binding</keyword>
<dbReference type="GO" id="GO:0008270">
    <property type="term" value="F:zinc ion binding"/>
    <property type="evidence" value="ECO:0007669"/>
    <property type="project" value="InterPro"/>
</dbReference>
<dbReference type="GO" id="GO:0016020">
    <property type="term" value="C:membrane"/>
    <property type="evidence" value="ECO:0007669"/>
    <property type="project" value="TreeGrafter"/>
</dbReference>
<dbReference type="PRINTS" id="PR00756">
    <property type="entry name" value="ALADIPTASE"/>
</dbReference>
<dbReference type="STRING" id="619805.SAMN05660477_01802"/>
<dbReference type="GO" id="GO:0042277">
    <property type="term" value="F:peptide binding"/>
    <property type="evidence" value="ECO:0007669"/>
    <property type="project" value="TreeGrafter"/>
</dbReference>
<evidence type="ECO:0000313" key="17">
    <source>
        <dbReference type="Proteomes" id="UP000191112"/>
    </source>
</evidence>
<dbReference type="Pfam" id="PF18962">
    <property type="entry name" value="Por_Secre_tail"/>
    <property type="match status" value="1"/>
</dbReference>
<dbReference type="InterPro" id="IPR026444">
    <property type="entry name" value="Secre_tail"/>
</dbReference>
<evidence type="ECO:0000256" key="3">
    <source>
        <dbReference type="ARBA" id="ARBA00010136"/>
    </source>
</evidence>
<keyword evidence="6" id="KW-0031">Aminopeptidase</keyword>
<dbReference type="GO" id="GO:0006508">
    <property type="term" value="P:proteolysis"/>
    <property type="evidence" value="ECO:0007669"/>
    <property type="project" value="UniProtKB-KW"/>
</dbReference>
<evidence type="ECO:0000256" key="5">
    <source>
        <dbReference type="ARBA" id="ARBA00015611"/>
    </source>
</evidence>
<evidence type="ECO:0000256" key="6">
    <source>
        <dbReference type="ARBA" id="ARBA00022438"/>
    </source>
</evidence>
<keyword evidence="7" id="KW-0645">Protease</keyword>
<evidence type="ECO:0000256" key="8">
    <source>
        <dbReference type="ARBA" id="ARBA00022723"/>
    </source>
</evidence>
<evidence type="ECO:0000256" key="11">
    <source>
        <dbReference type="ARBA" id="ARBA00022833"/>
    </source>
</evidence>
<evidence type="ECO:0000256" key="1">
    <source>
        <dbReference type="ARBA" id="ARBA00000098"/>
    </source>
</evidence>
<comment type="similarity">
    <text evidence="3">Belongs to the peptidase M1 family.</text>
</comment>
<dbReference type="InterPro" id="IPR001930">
    <property type="entry name" value="Peptidase_M1"/>
</dbReference>
<feature type="domain" description="Secretion system C-terminal sorting" evidence="15">
    <location>
        <begin position="565"/>
        <end position="625"/>
    </location>
</feature>
<dbReference type="GO" id="GO:0070006">
    <property type="term" value="F:metalloaminopeptidase activity"/>
    <property type="evidence" value="ECO:0007669"/>
    <property type="project" value="TreeGrafter"/>
</dbReference>
<evidence type="ECO:0000256" key="9">
    <source>
        <dbReference type="ARBA" id="ARBA00022729"/>
    </source>
</evidence>
<proteinExistence type="inferred from homology"/>
<dbReference type="InterPro" id="IPR050344">
    <property type="entry name" value="Peptidase_M1_aminopeptidases"/>
</dbReference>
<name>A0A1T5F5P6_9FLAO</name>
<dbReference type="PANTHER" id="PTHR11533">
    <property type="entry name" value="PROTEASE M1 ZINC METALLOPROTEASE"/>
    <property type="match status" value="1"/>
</dbReference>
<feature type="domain" description="Peptidase M1 membrane alanine aminopeptidase" evidence="13">
    <location>
        <begin position="309"/>
        <end position="456"/>
    </location>
</feature>
<evidence type="ECO:0000256" key="7">
    <source>
        <dbReference type="ARBA" id="ARBA00022670"/>
    </source>
</evidence>
<protein>
    <recommendedName>
        <fullName evidence="5">Aminopeptidase N</fullName>
        <ecNumber evidence="4">3.4.11.2</ecNumber>
    </recommendedName>
</protein>
<feature type="domain" description="Aminopeptidase N-like N-terminal" evidence="14">
    <location>
        <begin position="41"/>
        <end position="218"/>
    </location>
</feature>
<comment type="catalytic activity">
    <reaction evidence="1">
        <text>Release of an N-terminal amino acid, Xaa-|-Yaa- from a peptide, amide or arylamide. Xaa is preferably Ala, but may be most amino acids including Pro (slow action). When a terminal hydrophobic residue is followed by a prolyl residue, the two may be released as an intact Xaa-Pro dipeptide.</text>
        <dbReference type="EC" id="3.4.11.2"/>
    </reaction>
</comment>
<accession>A0A1T5F5P6</accession>
<dbReference type="SUPFAM" id="SSF63737">
    <property type="entry name" value="Leukotriene A4 hydrolase N-terminal domain"/>
    <property type="match status" value="1"/>
</dbReference>
<dbReference type="InterPro" id="IPR027268">
    <property type="entry name" value="Peptidase_M4/M1_CTD_sf"/>
</dbReference>
<keyword evidence="9" id="KW-0732">Signal</keyword>
<keyword evidence="17" id="KW-1185">Reference proteome</keyword>
<dbReference type="AlphaFoldDB" id="A0A1T5F5P6"/>
<reference evidence="16 17" key="1">
    <citation type="submission" date="2017-02" db="EMBL/GenBank/DDBJ databases">
        <authorList>
            <person name="Peterson S.W."/>
        </authorList>
    </citation>
    <scope>NUCLEOTIDE SEQUENCE [LARGE SCALE GENOMIC DNA]</scope>
    <source>
        <strain evidence="16 17">DSM 22323</strain>
    </source>
</reference>
<dbReference type="EC" id="3.4.11.2" evidence="4"/>